<feature type="region of interest" description="Disordered" evidence="7">
    <location>
        <begin position="52"/>
        <end position="121"/>
    </location>
</feature>
<evidence type="ECO:0000256" key="5">
    <source>
        <dbReference type="ARBA" id="ARBA00023121"/>
    </source>
</evidence>
<dbReference type="RefSeq" id="XP_030648550.1">
    <property type="nucleotide sequence ID" value="XM_030792690.1"/>
</dbReference>
<gene>
    <name evidence="9" type="primary">amer1</name>
</gene>
<feature type="region of interest" description="Disordered" evidence="7">
    <location>
        <begin position="215"/>
        <end position="243"/>
    </location>
</feature>
<dbReference type="GO" id="GO:0060828">
    <property type="term" value="P:regulation of canonical Wnt signaling pathway"/>
    <property type="evidence" value="ECO:0007669"/>
    <property type="project" value="TreeGrafter"/>
</dbReference>
<evidence type="ECO:0000313" key="8">
    <source>
        <dbReference type="Proteomes" id="UP000504632"/>
    </source>
</evidence>
<dbReference type="GO" id="GO:0016055">
    <property type="term" value="P:Wnt signaling pathway"/>
    <property type="evidence" value="ECO:0007669"/>
    <property type="project" value="UniProtKB-KW"/>
</dbReference>
<dbReference type="GO" id="GO:0005546">
    <property type="term" value="F:phosphatidylinositol-4,5-bisphosphate binding"/>
    <property type="evidence" value="ECO:0007669"/>
    <property type="project" value="TreeGrafter"/>
</dbReference>
<proteinExistence type="inferred from homology"/>
<feature type="compositionally biased region" description="Polar residues" evidence="7">
    <location>
        <begin position="377"/>
        <end position="390"/>
    </location>
</feature>
<dbReference type="GO" id="GO:0005886">
    <property type="term" value="C:plasma membrane"/>
    <property type="evidence" value="ECO:0007669"/>
    <property type="project" value="UniProtKB-SubCell"/>
</dbReference>
<dbReference type="GeneID" id="115828636"/>
<comment type="subcellular location">
    <subcellularLocation>
        <location evidence="1">Cell membrane</location>
        <topology evidence="1">Peripheral membrane protein</topology>
    </subcellularLocation>
</comment>
<feature type="region of interest" description="Disordered" evidence="7">
    <location>
        <begin position="418"/>
        <end position="457"/>
    </location>
</feature>
<dbReference type="Pfam" id="PF09422">
    <property type="entry name" value="AMER"/>
    <property type="match status" value="1"/>
</dbReference>
<accession>A0A6J2WW87</accession>
<dbReference type="OrthoDB" id="9898564at2759"/>
<feature type="compositionally biased region" description="Basic and acidic residues" evidence="7">
    <location>
        <begin position="215"/>
        <end position="224"/>
    </location>
</feature>
<feature type="region of interest" description="Disordered" evidence="7">
    <location>
        <begin position="568"/>
        <end position="628"/>
    </location>
</feature>
<feature type="compositionally biased region" description="Low complexity" evidence="7">
    <location>
        <begin position="391"/>
        <end position="401"/>
    </location>
</feature>
<feature type="compositionally biased region" description="Basic and acidic residues" evidence="7">
    <location>
        <begin position="97"/>
        <end position="107"/>
    </location>
</feature>
<evidence type="ECO:0000256" key="7">
    <source>
        <dbReference type="SAM" id="MobiDB-lite"/>
    </source>
</evidence>
<feature type="compositionally biased region" description="Polar residues" evidence="7">
    <location>
        <begin position="610"/>
        <end position="623"/>
    </location>
</feature>
<feature type="region of interest" description="Disordered" evidence="7">
    <location>
        <begin position="375"/>
        <end position="406"/>
    </location>
</feature>
<evidence type="ECO:0000256" key="2">
    <source>
        <dbReference type="ARBA" id="ARBA00007750"/>
    </source>
</evidence>
<evidence type="ECO:0000256" key="4">
    <source>
        <dbReference type="ARBA" id="ARBA00022687"/>
    </source>
</evidence>
<keyword evidence="3" id="KW-1003">Cell membrane</keyword>
<dbReference type="AlphaFoldDB" id="A0A6J2WW87"/>
<name>A0A6J2WW87_CHACN</name>
<evidence type="ECO:0000256" key="1">
    <source>
        <dbReference type="ARBA" id="ARBA00004202"/>
    </source>
</evidence>
<feature type="compositionally biased region" description="Low complexity" evidence="7">
    <location>
        <begin position="17"/>
        <end position="28"/>
    </location>
</feature>
<evidence type="ECO:0000256" key="6">
    <source>
        <dbReference type="ARBA" id="ARBA00023136"/>
    </source>
</evidence>
<dbReference type="PANTHER" id="PTHR22237">
    <property type="entry name" value="APC MEMBRANE RECRUITMENT PROTEIN 2-RELATED"/>
    <property type="match status" value="1"/>
</dbReference>
<dbReference type="InterPro" id="IPR019003">
    <property type="entry name" value="AMER"/>
</dbReference>
<dbReference type="FunCoup" id="A0A6J2WW87">
    <property type="interactions" value="1116"/>
</dbReference>
<reference evidence="9" key="1">
    <citation type="submission" date="2025-08" db="UniProtKB">
        <authorList>
            <consortium name="RefSeq"/>
        </authorList>
    </citation>
    <scope>IDENTIFICATION</scope>
</reference>
<dbReference type="Proteomes" id="UP000504632">
    <property type="component" value="Chromosome 15"/>
</dbReference>
<keyword evidence="6" id="KW-0472">Membrane</keyword>
<sequence>MDTSPDSETAGAAATLSSDSVSSDPQQPATGRLRKTALRFFGGRKSICVLPSFLGGRGRGPGRGSSKTGVTKSQTYDGVSGACWEDDSRGDVASGDFEFRGSGEKTPEGPGKTQSLPRQRKGLRGLFSSIRRHRKSRNVDLDKTESIKICPNACNAVVPAVVEGRGGQSEAGDYRAGVSESDVPVTAYGSEHEVSTVTHAAECATAETLVPQTKRTERVMREEDRSEEEERIEEKEETERGVLSTYRQPLCADSELARLKEQNPDGVELDLPPASSSSDHMSLIFADVSSLKSFDSLTGCGDIIADQDDVSVAESSVSGERSSRNAGKRSSCFVTYQGGGEEMATPDEVDGDYLQSLWEADASNEVCYLPSDCMDSPSVTPDQPISSLQANTSSSSNTHSSPLGITEMALTPGDLLTPQSERQESVPNSDEGYYDSMTPGVDEECRERPRAERFPRDSYSGDALYELYEPDDRLLSPVTEPCRFLGQALQVTESKATPLYSLTTAAMKPGAMETEEERLSKIQHALLCCELQNLRSPSKEPLLFSNNHLFHDQDGQETACKLRKTMEDPLNHRGGKTPQRPRVFPEAPPCKQGKTPGSPLYDPACDSGFSPHTSNTPSPSQEGVSYVEREQRPPTLIPGEENPLITTQGCSQSQEELMVCFSQALVDFTKNTRLYRNSTESLEGSESSSPFGQSLNALPAIVTFDVVDMENEEECERQTELAEEEELASQYEPFEDDGCYLQQDAFAECDQRAFDAYEHSLLLGNVWGITSLPRHLSLGRPCPPVPGQLALSRRSRSLDTDSLELQTSELCSARALQDPKQASSFQCRRNGHLPTQGSAHDCDLALPRQPGRQGCGFELNSVQKAPPLPSQQSKSEQHPQAVRPSHLPLHSALCCNHSPAWSAGASSHNRPILAEGGNVFHPCSYPPTTASAPQAQWKIRPVGVTQAMPHLYPSPADDQRELTAKTRRGLLEAGLSSATPKRTM</sequence>
<dbReference type="CTD" id="139285"/>
<dbReference type="GO" id="GO:0008013">
    <property type="term" value="F:beta-catenin binding"/>
    <property type="evidence" value="ECO:0007669"/>
    <property type="project" value="TreeGrafter"/>
</dbReference>
<organism evidence="8 9">
    <name type="scientific">Chanos chanos</name>
    <name type="common">Milkfish</name>
    <name type="synonym">Mugil chanos</name>
    <dbReference type="NCBI Taxonomy" id="29144"/>
    <lineage>
        <taxon>Eukaryota</taxon>
        <taxon>Metazoa</taxon>
        <taxon>Chordata</taxon>
        <taxon>Craniata</taxon>
        <taxon>Vertebrata</taxon>
        <taxon>Euteleostomi</taxon>
        <taxon>Actinopterygii</taxon>
        <taxon>Neopterygii</taxon>
        <taxon>Teleostei</taxon>
        <taxon>Ostariophysi</taxon>
        <taxon>Gonorynchiformes</taxon>
        <taxon>Chanidae</taxon>
        <taxon>Chanos</taxon>
    </lineage>
</organism>
<dbReference type="InParanoid" id="A0A6J2WW87"/>
<feature type="region of interest" description="Disordered" evidence="7">
    <location>
        <begin position="948"/>
        <end position="984"/>
    </location>
</feature>
<keyword evidence="5" id="KW-0446">Lipid-binding</keyword>
<protein>
    <submittedName>
        <fullName evidence="9">APC membrane recruitment protein 1</fullName>
    </submittedName>
</protein>
<evidence type="ECO:0000313" key="9">
    <source>
        <dbReference type="RefSeq" id="XP_030648550.1"/>
    </source>
</evidence>
<feature type="compositionally biased region" description="Polar residues" evidence="7">
    <location>
        <begin position="418"/>
        <end position="428"/>
    </location>
</feature>
<feature type="region of interest" description="Disordered" evidence="7">
    <location>
        <begin position="853"/>
        <end position="884"/>
    </location>
</feature>
<keyword evidence="4" id="KW-0879">Wnt signaling pathway</keyword>
<comment type="similarity">
    <text evidence="2">Belongs to the Amer family.</text>
</comment>
<feature type="compositionally biased region" description="Polar residues" evidence="7">
    <location>
        <begin position="65"/>
        <end position="77"/>
    </location>
</feature>
<feature type="region of interest" description="Disordered" evidence="7">
    <location>
        <begin position="1"/>
        <end position="36"/>
    </location>
</feature>
<feature type="compositionally biased region" description="Basic and acidic residues" evidence="7">
    <location>
        <begin position="443"/>
        <end position="456"/>
    </location>
</feature>
<keyword evidence="8" id="KW-1185">Reference proteome</keyword>
<dbReference type="PANTHER" id="PTHR22237:SF0">
    <property type="entry name" value="APC MEMBRANE RECRUITMENT PROTEIN 1"/>
    <property type="match status" value="1"/>
</dbReference>
<evidence type="ECO:0000256" key="3">
    <source>
        <dbReference type="ARBA" id="ARBA00022475"/>
    </source>
</evidence>